<sequence length="60" mass="6229">MVKLLEILEKLSARSLIMVLLVVGSLGIAITDSTFRPAFGDLVKIGIGGYLGQLAPGGKS</sequence>
<evidence type="ECO:0000256" key="1">
    <source>
        <dbReference type="SAM" id="Phobius"/>
    </source>
</evidence>
<comment type="caution">
    <text evidence="2">The sequence shown here is derived from an EMBL/GenBank/DDBJ whole genome shotgun (WGS) entry which is preliminary data.</text>
</comment>
<dbReference type="EMBL" id="JACXAE010000026">
    <property type="protein sequence ID" value="MBD2771602.1"/>
    <property type="molecule type" value="Genomic_DNA"/>
</dbReference>
<organism evidence="2 3">
    <name type="scientific">Iningainema tapete BLCC-T55</name>
    <dbReference type="NCBI Taxonomy" id="2748662"/>
    <lineage>
        <taxon>Bacteria</taxon>
        <taxon>Bacillati</taxon>
        <taxon>Cyanobacteriota</taxon>
        <taxon>Cyanophyceae</taxon>
        <taxon>Nostocales</taxon>
        <taxon>Scytonemataceae</taxon>
        <taxon>Iningainema tapete</taxon>
    </lineage>
</organism>
<accession>A0A8J7BWD0</accession>
<dbReference type="RefSeq" id="WP_190825898.1">
    <property type="nucleotide sequence ID" value="NZ_CAWPPI010000026.1"/>
</dbReference>
<evidence type="ECO:0000313" key="2">
    <source>
        <dbReference type="EMBL" id="MBD2771602.1"/>
    </source>
</evidence>
<feature type="transmembrane region" description="Helical" evidence="1">
    <location>
        <begin position="12"/>
        <end position="30"/>
    </location>
</feature>
<name>A0A8J7BWD0_9CYAN</name>
<evidence type="ECO:0000313" key="3">
    <source>
        <dbReference type="Proteomes" id="UP000629098"/>
    </source>
</evidence>
<keyword evidence="1" id="KW-1133">Transmembrane helix</keyword>
<keyword evidence="3" id="KW-1185">Reference proteome</keyword>
<proteinExistence type="predicted"/>
<keyword evidence="1" id="KW-0812">Transmembrane</keyword>
<gene>
    <name evidence="2" type="ORF">ICL16_05690</name>
</gene>
<dbReference type="AlphaFoldDB" id="A0A8J7BWD0"/>
<keyword evidence="1" id="KW-0472">Membrane</keyword>
<protein>
    <submittedName>
        <fullName evidence="2">Uncharacterized protein</fullName>
    </submittedName>
</protein>
<dbReference type="Proteomes" id="UP000629098">
    <property type="component" value="Unassembled WGS sequence"/>
</dbReference>
<reference evidence="2" key="1">
    <citation type="submission" date="2020-09" db="EMBL/GenBank/DDBJ databases">
        <title>Iningainema tapete sp. nov. (Scytonemataceae, Cyanobacteria) from greenhouses in central Florida (USA) produces two types of nodularin with biosynthetic potential for microcystin-LR and anabaenopeptins.</title>
        <authorList>
            <person name="Berthold D.E."/>
            <person name="Lefler F.W."/>
            <person name="Huang I.-S."/>
            <person name="Abdulla H."/>
            <person name="Zimba P.V."/>
            <person name="Laughinghouse H.D. IV."/>
        </authorList>
    </citation>
    <scope>NUCLEOTIDE SEQUENCE</scope>
    <source>
        <strain evidence="2">BLCCT55</strain>
    </source>
</reference>